<dbReference type="InterPro" id="IPR024185">
    <property type="entry name" value="FTHF_cligase-like_sf"/>
</dbReference>
<evidence type="ECO:0000313" key="8">
    <source>
        <dbReference type="Proteomes" id="UP001205843"/>
    </source>
</evidence>
<feature type="binding site" evidence="4">
    <location>
        <position position="54"/>
    </location>
    <ligand>
        <name>substrate</name>
    </ligand>
</feature>
<dbReference type="InterPro" id="IPR002698">
    <property type="entry name" value="FTHF_cligase"/>
</dbReference>
<feature type="binding site" evidence="4">
    <location>
        <begin position="135"/>
        <end position="143"/>
    </location>
    <ligand>
        <name>ATP</name>
        <dbReference type="ChEBI" id="CHEBI:30616"/>
    </ligand>
</feature>
<evidence type="ECO:0000256" key="6">
    <source>
        <dbReference type="SAM" id="MobiDB-lite"/>
    </source>
</evidence>
<dbReference type="PIRSF" id="PIRSF006806">
    <property type="entry name" value="FTHF_cligase"/>
    <property type="match status" value="1"/>
</dbReference>
<feature type="binding site" evidence="4">
    <location>
        <position position="59"/>
    </location>
    <ligand>
        <name>substrate</name>
    </ligand>
</feature>
<evidence type="ECO:0000256" key="3">
    <source>
        <dbReference type="ARBA" id="ARBA00022840"/>
    </source>
</evidence>
<dbReference type="GO" id="GO:0046872">
    <property type="term" value="F:metal ion binding"/>
    <property type="evidence" value="ECO:0007669"/>
    <property type="project" value="UniProtKB-KW"/>
</dbReference>
<comment type="similarity">
    <text evidence="1 5">Belongs to the 5-formyltetrahydrofolate cyclo-ligase family.</text>
</comment>
<dbReference type="Pfam" id="PF01812">
    <property type="entry name" value="5-FTHF_cyc-lig"/>
    <property type="match status" value="1"/>
</dbReference>
<dbReference type="PANTHER" id="PTHR23407">
    <property type="entry name" value="ATPASE INHIBITOR/5-FORMYLTETRAHYDROFOLATE CYCLO-LIGASE"/>
    <property type="match status" value="1"/>
</dbReference>
<dbReference type="NCBIfam" id="TIGR02727">
    <property type="entry name" value="MTHFS_bact"/>
    <property type="match status" value="1"/>
</dbReference>
<organism evidence="7 8">
    <name type="scientific">Natronocella acetinitrilica</name>
    <dbReference type="NCBI Taxonomy" id="414046"/>
    <lineage>
        <taxon>Bacteria</taxon>
        <taxon>Pseudomonadati</taxon>
        <taxon>Pseudomonadota</taxon>
        <taxon>Gammaproteobacteria</taxon>
        <taxon>Chromatiales</taxon>
        <taxon>Ectothiorhodospiraceae</taxon>
        <taxon>Natronocella</taxon>
    </lineage>
</organism>
<evidence type="ECO:0000256" key="1">
    <source>
        <dbReference type="ARBA" id="ARBA00010638"/>
    </source>
</evidence>
<accession>A0AAE3K9R9</accession>
<keyword evidence="7" id="KW-0436">Ligase</keyword>
<dbReference type="GO" id="GO:0030272">
    <property type="term" value="F:5-formyltetrahydrofolate cyclo-ligase activity"/>
    <property type="evidence" value="ECO:0007669"/>
    <property type="project" value="UniProtKB-EC"/>
</dbReference>
<sequence length="206" mass="23466">MASHSDLRSRLRRAMRQRRRALSPREQRLAAARLAKLVSRSRSFLRARHIAAYLANDGELDPAELVAMAWRLGKRVYLPVLRRDRSLRFALYRPGTILRRNPLGIPEPVNTRLLPPSRMDCVFMPLVAFDTQGNRLGMGGGFYDRTFAFLHRRHRWGRPLLIGLAHGCQQSPEVPAESWDVAMAAIATDRGFVATGQTTEQTRRIV</sequence>
<dbReference type="EMBL" id="JALJXV010000001">
    <property type="protein sequence ID" value="MCP1672995.1"/>
    <property type="molecule type" value="Genomic_DNA"/>
</dbReference>
<proteinExistence type="inferred from homology"/>
<keyword evidence="5" id="KW-0460">Magnesium</keyword>
<dbReference type="GO" id="GO:0005524">
    <property type="term" value="F:ATP binding"/>
    <property type="evidence" value="ECO:0007669"/>
    <property type="project" value="UniProtKB-KW"/>
</dbReference>
<dbReference type="Gene3D" id="3.40.50.10420">
    <property type="entry name" value="NagB/RpiA/CoA transferase-like"/>
    <property type="match status" value="1"/>
</dbReference>
<dbReference type="AlphaFoldDB" id="A0AAE3K9R9"/>
<dbReference type="Proteomes" id="UP001205843">
    <property type="component" value="Unassembled WGS sequence"/>
</dbReference>
<dbReference type="SUPFAM" id="SSF100950">
    <property type="entry name" value="NagB/RpiA/CoA transferase-like"/>
    <property type="match status" value="1"/>
</dbReference>
<name>A0AAE3K9R9_9GAMM</name>
<reference evidence="7" key="1">
    <citation type="submission" date="2022-03" db="EMBL/GenBank/DDBJ databases">
        <title>Genomic Encyclopedia of Type Strains, Phase III (KMG-III): the genomes of soil and plant-associated and newly described type strains.</title>
        <authorList>
            <person name="Whitman W."/>
        </authorList>
    </citation>
    <scope>NUCLEOTIDE SEQUENCE</scope>
    <source>
        <strain evidence="7">ANL 6-2</strain>
    </source>
</reference>
<comment type="cofactor">
    <cofactor evidence="5">
        <name>Mg(2+)</name>
        <dbReference type="ChEBI" id="CHEBI:18420"/>
    </cofactor>
</comment>
<evidence type="ECO:0000313" key="7">
    <source>
        <dbReference type="EMBL" id="MCP1672995.1"/>
    </source>
</evidence>
<evidence type="ECO:0000256" key="2">
    <source>
        <dbReference type="ARBA" id="ARBA00022741"/>
    </source>
</evidence>
<dbReference type="GO" id="GO:0009396">
    <property type="term" value="P:folic acid-containing compound biosynthetic process"/>
    <property type="evidence" value="ECO:0007669"/>
    <property type="project" value="TreeGrafter"/>
</dbReference>
<dbReference type="PANTHER" id="PTHR23407:SF1">
    <property type="entry name" value="5-FORMYLTETRAHYDROFOLATE CYCLO-LIGASE"/>
    <property type="match status" value="1"/>
</dbReference>
<evidence type="ECO:0000256" key="4">
    <source>
        <dbReference type="PIRSR" id="PIRSR006806-1"/>
    </source>
</evidence>
<dbReference type="InterPro" id="IPR037171">
    <property type="entry name" value="NagB/RpiA_transferase-like"/>
</dbReference>
<comment type="catalytic activity">
    <reaction evidence="5">
        <text>(6S)-5-formyl-5,6,7,8-tetrahydrofolate + ATP = (6R)-5,10-methenyltetrahydrofolate + ADP + phosphate</text>
        <dbReference type="Rhea" id="RHEA:10488"/>
        <dbReference type="ChEBI" id="CHEBI:30616"/>
        <dbReference type="ChEBI" id="CHEBI:43474"/>
        <dbReference type="ChEBI" id="CHEBI:57455"/>
        <dbReference type="ChEBI" id="CHEBI:57457"/>
        <dbReference type="ChEBI" id="CHEBI:456216"/>
        <dbReference type="EC" id="6.3.3.2"/>
    </reaction>
</comment>
<keyword evidence="8" id="KW-1185">Reference proteome</keyword>
<feature type="compositionally biased region" description="Basic residues" evidence="6">
    <location>
        <begin position="10"/>
        <end position="22"/>
    </location>
</feature>
<keyword evidence="5" id="KW-0479">Metal-binding</keyword>
<gene>
    <name evidence="7" type="ORF">J2T57_000087</name>
</gene>
<keyword evidence="2 4" id="KW-0547">Nucleotide-binding</keyword>
<keyword evidence="3 4" id="KW-0067">ATP-binding</keyword>
<evidence type="ECO:0000256" key="5">
    <source>
        <dbReference type="RuleBase" id="RU361279"/>
    </source>
</evidence>
<comment type="caution">
    <text evidence="7">The sequence shown here is derived from an EMBL/GenBank/DDBJ whole genome shotgun (WGS) entry which is preliminary data.</text>
</comment>
<feature type="region of interest" description="Disordered" evidence="6">
    <location>
        <begin position="1"/>
        <end position="24"/>
    </location>
</feature>
<dbReference type="GO" id="GO:0035999">
    <property type="term" value="P:tetrahydrofolate interconversion"/>
    <property type="evidence" value="ECO:0007669"/>
    <property type="project" value="TreeGrafter"/>
</dbReference>
<dbReference type="EC" id="6.3.3.2" evidence="5"/>
<protein>
    <recommendedName>
        <fullName evidence="5">5-formyltetrahydrofolate cyclo-ligase</fullName>
        <ecNumber evidence="5">6.3.3.2</ecNumber>
    </recommendedName>
</protein>